<sequence>MAALQSLARGTEGPTPQCALREKPSITPVSLASGCTPSSPSLRLVQALKVAKLYADWQKEKFQACELFLFFGCSYCYPMAAGISFSLLW</sequence>
<name>A0A8U0NMQ9_MUSPF</name>
<dbReference type="RefSeq" id="XP_012906342.2">
    <property type="nucleotide sequence ID" value="XM_013050888.2"/>
</dbReference>
<evidence type="ECO:0000313" key="2">
    <source>
        <dbReference type="Proteomes" id="UP000000715"/>
    </source>
</evidence>
<dbReference type="GeneID" id="101688782"/>
<gene>
    <name evidence="3" type="primary">LOC101688782</name>
</gene>
<dbReference type="Proteomes" id="UP000000715">
    <property type="component" value="Unplaced"/>
</dbReference>
<feature type="transmembrane region" description="Helical" evidence="1">
    <location>
        <begin position="67"/>
        <end position="88"/>
    </location>
</feature>
<reference evidence="3" key="1">
    <citation type="submission" date="2025-08" db="UniProtKB">
        <authorList>
            <consortium name="RefSeq"/>
        </authorList>
    </citation>
    <scope>IDENTIFICATION</scope>
    <source>
        <tissue evidence="3">Brain</tissue>
    </source>
</reference>
<evidence type="ECO:0000256" key="1">
    <source>
        <dbReference type="SAM" id="Phobius"/>
    </source>
</evidence>
<organism evidence="2 3">
    <name type="scientific">Mustela putorius furo</name>
    <name type="common">European domestic ferret</name>
    <name type="synonym">Mustela furo</name>
    <dbReference type="NCBI Taxonomy" id="9669"/>
    <lineage>
        <taxon>Eukaryota</taxon>
        <taxon>Metazoa</taxon>
        <taxon>Chordata</taxon>
        <taxon>Craniata</taxon>
        <taxon>Vertebrata</taxon>
        <taxon>Euteleostomi</taxon>
        <taxon>Mammalia</taxon>
        <taxon>Eutheria</taxon>
        <taxon>Laurasiatheria</taxon>
        <taxon>Carnivora</taxon>
        <taxon>Caniformia</taxon>
        <taxon>Musteloidea</taxon>
        <taxon>Mustelidae</taxon>
        <taxon>Mustelinae</taxon>
        <taxon>Mustela</taxon>
    </lineage>
</organism>
<keyword evidence="1" id="KW-0812">Transmembrane</keyword>
<keyword evidence="1" id="KW-1133">Transmembrane helix</keyword>
<keyword evidence="1" id="KW-0472">Membrane</keyword>
<keyword evidence="2" id="KW-1185">Reference proteome</keyword>
<proteinExistence type="predicted"/>
<accession>A0A8U0NMQ9</accession>
<protein>
    <submittedName>
        <fullName evidence="3">Uncharacterized protein LOC101688782 isoform X2</fullName>
    </submittedName>
</protein>
<dbReference type="AlphaFoldDB" id="A0A8U0NMQ9"/>
<evidence type="ECO:0000313" key="3">
    <source>
        <dbReference type="RefSeq" id="XP_012906342.2"/>
    </source>
</evidence>